<feature type="compositionally biased region" description="Polar residues" evidence="1">
    <location>
        <begin position="61"/>
        <end position="74"/>
    </location>
</feature>
<dbReference type="Proteomes" id="UP000018420">
    <property type="component" value="Unassembled WGS sequence"/>
</dbReference>
<dbReference type="InterPro" id="IPR022073">
    <property type="entry name" value="T4BSS_DotH_IcmK"/>
</dbReference>
<evidence type="ECO:0000256" key="1">
    <source>
        <dbReference type="SAM" id="MobiDB-lite"/>
    </source>
</evidence>
<evidence type="ECO:0000256" key="2">
    <source>
        <dbReference type="SAM" id="SignalP"/>
    </source>
</evidence>
<evidence type="ECO:0000313" key="3">
    <source>
        <dbReference type="EMBL" id="EPR85834.1"/>
    </source>
</evidence>
<dbReference type="RefSeq" id="WP_004907745.1">
    <property type="nucleotide sequence ID" value="NZ_ASYZ01000087.1"/>
</dbReference>
<name>S7Y3Q4_ACIJU</name>
<feature type="signal peptide" evidence="2">
    <location>
        <begin position="1"/>
        <end position="21"/>
    </location>
</feature>
<dbReference type="EMBL" id="ASYZ01000087">
    <property type="protein sequence ID" value="EPR85834.1"/>
    <property type="molecule type" value="Genomic_DNA"/>
</dbReference>
<dbReference type="PATRIC" id="fig|1330047.3.peg.1758"/>
<feature type="compositionally biased region" description="Low complexity" evidence="1">
    <location>
        <begin position="33"/>
        <end position="60"/>
    </location>
</feature>
<feature type="chain" id="PRO_5004546882" evidence="2">
    <location>
        <begin position="22"/>
        <end position="373"/>
    </location>
</feature>
<accession>S7Y3Q4</accession>
<keyword evidence="2" id="KW-0732">Signal</keyword>
<dbReference type="Pfam" id="PF12293">
    <property type="entry name" value="T4BSS_DotH_IcmK"/>
    <property type="match status" value="1"/>
</dbReference>
<protein>
    <submittedName>
        <fullName evidence="3">IncI1 plasmid conjugative transfer protein TraN</fullName>
    </submittedName>
</protein>
<feature type="region of interest" description="Disordered" evidence="1">
    <location>
        <begin position="29"/>
        <end position="91"/>
    </location>
</feature>
<evidence type="ECO:0000313" key="4">
    <source>
        <dbReference type="Proteomes" id="UP000018420"/>
    </source>
</evidence>
<reference evidence="3 4" key="1">
    <citation type="submission" date="2013-05" db="EMBL/GenBank/DDBJ databases">
        <title>Genome assembly of Acinetobacter junii MTCC 11364.</title>
        <authorList>
            <person name="Khatri I."/>
            <person name="Singh N.K."/>
            <person name="Subramanian S."/>
            <person name="Mayilraj S."/>
        </authorList>
    </citation>
    <scope>NUCLEOTIDE SEQUENCE [LARGE SCALE GENOMIC DNA]</scope>
    <source>
        <strain evidence="3 4">MTCC 11364</strain>
    </source>
</reference>
<gene>
    <name evidence="3" type="ORF">L292_3164</name>
</gene>
<sequence length="373" mass="40237">MKNFKLAVLTSFLALSNFASANTQTQWTSTSFPAAPTGNPAQAQQPQQTQPTGQQPQVQNFPATNYGPQNYATNGQPVNQPNQVQQQGALAVAQNNPAPANIAPLPPLTPPKSSLEQASNYVAPLKPSEIRALKNQFEDVRRANAYQQIKAVPKISSIAVDLSPGANLPVLRVLPGEMSTIVFVDSTGAPWPLAATPRISNPELFQAEWLTGTPSVVISALSTFQDGNLTVFLDGLATPVVVKLSTAEVDSPHNTVRVVDYRLDLRIPGRGPNAKPISQSTPKIELYNDVLQSVLDGVPPESAKKISIDGSPRYVTVWQIDNKLFVRTPYSIQTAFEQSVSAADGTSVYQIPVTPFISLSENNKSVTYRLNIN</sequence>
<organism evidence="3 4">
    <name type="scientific">Acinetobacter junii CIP 107470 = MTCC 11364</name>
    <dbReference type="NCBI Taxonomy" id="1217666"/>
    <lineage>
        <taxon>Bacteria</taxon>
        <taxon>Pseudomonadati</taxon>
        <taxon>Pseudomonadota</taxon>
        <taxon>Gammaproteobacteria</taxon>
        <taxon>Moraxellales</taxon>
        <taxon>Moraxellaceae</taxon>
        <taxon>Acinetobacter</taxon>
    </lineage>
</organism>
<feature type="compositionally biased region" description="Low complexity" evidence="1">
    <location>
        <begin position="75"/>
        <end position="91"/>
    </location>
</feature>
<dbReference type="AlphaFoldDB" id="S7Y3Q4"/>
<proteinExistence type="predicted"/>
<comment type="caution">
    <text evidence="3">The sequence shown here is derived from an EMBL/GenBank/DDBJ whole genome shotgun (WGS) entry which is preliminary data.</text>
</comment>